<keyword evidence="2" id="KW-0732">Signal</keyword>
<feature type="chain" id="PRO_5047173586" description="Quinol oxidase subunit 4" evidence="2">
    <location>
        <begin position="25"/>
        <end position="65"/>
    </location>
</feature>
<reference evidence="3 4" key="1">
    <citation type="submission" date="2021-08" db="EMBL/GenBank/DDBJ databases">
        <title>The genome sequence of Chitinophaga sp. B61.</title>
        <authorList>
            <person name="Zhang X."/>
        </authorList>
    </citation>
    <scope>NUCLEOTIDE SEQUENCE [LARGE SCALE GENOMIC DNA]</scope>
    <source>
        <strain evidence="3 4">B61</strain>
    </source>
</reference>
<comment type="caution">
    <text evidence="3">The sequence shown here is derived from an EMBL/GenBank/DDBJ whole genome shotgun (WGS) entry which is preliminary data.</text>
</comment>
<evidence type="ECO:0008006" key="5">
    <source>
        <dbReference type="Google" id="ProtNLM"/>
    </source>
</evidence>
<evidence type="ECO:0000256" key="2">
    <source>
        <dbReference type="SAM" id="SignalP"/>
    </source>
</evidence>
<name>A0ABS7G6W3_9BACT</name>
<gene>
    <name evidence="3" type="ORF">K1Y79_03375</name>
</gene>
<dbReference type="Proteomes" id="UP000812961">
    <property type="component" value="Unassembled WGS sequence"/>
</dbReference>
<protein>
    <recommendedName>
        <fullName evidence="5">Quinol oxidase subunit 4</fullName>
    </recommendedName>
</protein>
<sequence length="65" mass="7068">MRTKKTSLLLPLLVGTWLAFTVSACTYRATPHGHPHGLPPGQAKKLTGSKSAKPFAPGQQKKHRH</sequence>
<evidence type="ECO:0000256" key="1">
    <source>
        <dbReference type="SAM" id="MobiDB-lite"/>
    </source>
</evidence>
<evidence type="ECO:0000313" key="3">
    <source>
        <dbReference type="EMBL" id="MBW8683364.1"/>
    </source>
</evidence>
<evidence type="ECO:0000313" key="4">
    <source>
        <dbReference type="Proteomes" id="UP000812961"/>
    </source>
</evidence>
<feature type="signal peptide" evidence="2">
    <location>
        <begin position="1"/>
        <end position="24"/>
    </location>
</feature>
<dbReference type="PROSITE" id="PS51257">
    <property type="entry name" value="PROKAR_LIPOPROTEIN"/>
    <property type="match status" value="1"/>
</dbReference>
<organism evidence="3 4">
    <name type="scientific">Chitinophaga rhizophila</name>
    <dbReference type="NCBI Taxonomy" id="2866212"/>
    <lineage>
        <taxon>Bacteria</taxon>
        <taxon>Pseudomonadati</taxon>
        <taxon>Bacteroidota</taxon>
        <taxon>Chitinophagia</taxon>
        <taxon>Chitinophagales</taxon>
        <taxon>Chitinophagaceae</taxon>
        <taxon>Chitinophaga</taxon>
    </lineage>
</organism>
<dbReference type="RefSeq" id="WP_220248585.1">
    <property type="nucleotide sequence ID" value="NZ_JAICCF010000001.1"/>
</dbReference>
<accession>A0ABS7G6W3</accession>
<proteinExistence type="predicted"/>
<feature type="region of interest" description="Disordered" evidence="1">
    <location>
        <begin position="29"/>
        <end position="65"/>
    </location>
</feature>
<keyword evidence="4" id="KW-1185">Reference proteome</keyword>
<dbReference type="EMBL" id="JAICCF010000001">
    <property type="protein sequence ID" value="MBW8683364.1"/>
    <property type="molecule type" value="Genomic_DNA"/>
</dbReference>